<dbReference type="EMBL" id="CAMXCT020004758">
    <property type="protein sequence ID" value="CAL1163651.1"/>
    <property type="molecule type" value="Genomic_DNA"/>
</dbReference>
<evidence type="ECO:0000313" key="3">
    <source>
        <dbReference type="Proteomes" id="UP001152797"/>
    </source>
</evidence>
<comment type="caution">
    <text evidence="1">The sequence shown here is derived from an EMBL/GenBank/DDBJ whole genome shotgun (WGS) entry which is preliminary data.</text>
</comment>
<dbReference type="EMBL" id="CAMXCT030004758">
    <property type="protein sequence ID" value="CAL4797588.1"/>
    <property type="molecule type" value="Genomic_DNA"/>
</dbReference>
<dbReference type="Proteomes" id="UP001152797">
    <property type="component" value="Unassembled WGS sequence"/>
</dbReference>
<reference evidence="1" key="1">
    <citation type="submission" date="2022-10" db="EMBL/GenBank/DDBJ databases">
        <authorList>
            <person name="Chen Y."/>
            <person name="Dougan E. K."/>
            <person name="Chan C."/>
            <person name="Rhodes N."/>
            <person name="Thang M."/>
        </authorList>
    </citation>
    <scope>NUCLEOTIDE SEQUENCE</scope>
</reference>
<keyword evidence="3" id="KW-1185">Reference proteome</keyword>
<protein>
    <submittedName>
        <fullName evidence="1">Uncharacterized protein</fullName>
    </submittedName>
</protein>
<name>A0A9P1DIN4_9DINO</name>
<evidence type="ECO:0000313" key="1">
    <source>
        <dbReference type="EMBL" id="CAI4010276.1"/>
    </source>
</evidence>
<organism evidence="1">
    <name type="scientific">Cladocopium goreaui</name>
    <dbReference type="NCBI Taxonomy" id="2562237"/>
    <lineage>
        <taxon>Eukaryota</taxon>
        <taxon>Sar</taxon>
        <taxon>Alveolata</taxon>
        <taxon>Dinophyceae</taxon>
        <taxon>Suessiales</taxon>
        <taxon>Symbiodiniaceae</taxon>
        <taxon>Cladocopium</taxon>
    </lineage>
</organism>
<gene>
    <name evidence="1" type="ORF">C1SCF055_LOCUS35555</name>
</gene>
<feature type="non-terminal residue" evidence="1">
    <location>
        <position position="1"/>
    </location>
</feature>
<proteinExistence type="predicted"/>
<reference evidence="2" key="2">
    <citation type="submission" date="2024-04" db="EMBL/GenBank/DDBJ databases">
        <authorList>
            <person name="Chen Y."/>
            <person name="Shah S."/>
            <person name="Dougan E. K."/>
            <person name="Thang M."/>
            <person name="Chan C."/>
        </authorList>
    </citation>
    <scope>NUCLEOTIDE SEQUENCE [LARGE SCALE GENOMIC DNA]</scope>
</reference>
<evidence type="ECO:0000313" key="2">
    <source>
        <dbReference type="EMBL" id="CAL1163651.1"/>
    </source>
</evidence>
<accession>A0A9P1DIN4</accession>
<dbReference type="AlphaFoldDB" id="A0A9P1DIN4"/>
<sequence length="204" mass="22896">MLNKHLPATIDPRKWRAGSWSIDVCLRHARTLESAQKCLDRTRRPPEEAISLLQDLAESPAMWLALRRHLTVADAVTILKILHDDSEWPQVRRTEDELLRREYLKLFDECSYFDPDWIHPEMRQRQAARASAAGWRANPADASQMPDGLEAATVKDDEGLTPLCLAAKQGSGRMVAVLAAAGLQVQMDVHQLLAPSCDKPDLDA</sequence>
<dbReference type="EMBL" id="CAMXCT010004758">
    <property type="protein sequence ID" value="CAI4010276.1"/>
    <property type="molecule type" value="Genomic_DNA"/>
</dbReference>